<feature type="transmembrane region" description="Helical" evidence="2">
    <location>
        <begin position="286"/>
        <end position="307"/>
    </location>
</feature>
<keyword evidence="2" id="KW-0472">Membrane</keyword>
<accession>A0A8K0UN20</accession>
<name>A0A8K0UN20_9AGAR</name>
<dbReference type="OrthoDB" id="3155837at2759"/>
<feature type="domain" description="DUF6534" evidence="3">
    <location>
        <begin position="223"/>
        <end position="312"/>
    </location>
</feature>
<sequence length="384" mass="42601">MSSDVLPPPPPPPPLLPLSYPQLVPAAFLGPAVVGIFIQTLETGIVINQSFTFWSRVGPESVMIRGIVAFVTLVALFQTATAFYAFWEGHVTHYGDWMFVTTFMWVDKISTVVYEHTRPRQDSVHGRTRSKLLDLALLACKPPSHIHPPLERVAENGLQVTRKNTFTLFTLMAVLLTSVVSSIMTTVNVLNLRFLPVVGDDAPPGPIKVPPNIPFILALASSSVLDVAITTILLVYLARAMENVYSLRFRRVMKRLMLIIWEAAVPPCLCAVVAIVTYLTMVDENWWDLMFQAILGKLYVISLFVTLNGRASLAETSNDAANDRLTSVAWVTSTPMRINVDVESRYQISQTTTGPDTPDGENMGHEIKSTVASRSERSKQLRTF</sequence>
<feature type="transmembrane region" description="Helical" evidence="2">
    <location>
        <begin position="62"/>
        <end position="85"/>
    </location>
</feature>
<feature type="transmembrane region" description="Helical" evidence="2">
    <location>
        <begin position="258"/>
        <end position="280"/>
    </location>
</feature>
<feature type="transmembrane region" description="Helical" evidence="2">
    <location>
        <begin position="215"/>
        <end position="237"/>
    </location>
</feature>
<feature type="compositionally biased region" description="Basic and acidic residues" evidence="1">
    <location>
        <begin position="362"/>
        <end position="384"/>
    </location>
</feature>
<dbReference type="EMBL" id="JAEVFJ010000016">
    <property type="protein sequence ID" value="KAH8100382.1"/>
    <property type="molecule type" value="Genomic_DNA"/>
</dbReference>
<feature type="transmembrane region" description="Helical" evidence="2">
    <location>
        <begin position="168"/>
        <end position="195"/>
    </location>
</feature>
<keyword evidence="5" id="KW-1185">Reference proteome</keyword>
<dbReference type="AlphaFoldDB" id="A0A8K0UN20"/>
<dbReference type="PANTHER" id="PTHR40465">
    <property type="entry name" value="CHROMOSOME 1, WHOLE GENOME SHOTGUN SEQUENCE"/>
    <property type="match status" value="1"/>
</dbReference>
<reference evidence="4" key="1">
    <citation type="journal article" date="2021" name="New Phytol.">
        <title>Evolutionary innovations through gain and loss of genes in the ectomycorrhizal Boletales.</title>
        <authorList>
            <person name="Wu G."/>
            <person name="Miyauchi S."/>
            <person name="Morin E."/>
            <person name="Kuo A."/>
            <person name="Drula E."/>
            <person name="Varga T."/>
            <person name="Kohler A."/>
            <person name="Feng B."/>
            <person name="Cao Y."/>
            <person name="Lipzen A."/>
            <person name="Daum C."/>
            <person name="Hundley H."/>
            <person name="Pangilinan J."/>
            <person name="Johnson J."/>
            <person name="Barry K."/>
            <person name="LaButti K."/>
            <person name="Ng V."/>
            <person name="Ahrendt S."/>
            <person name="Min B."/>
            <person name="Choi I.G."/>
            <person name="Park H."/>
            <person name="Plett J.M."/>
            <person name="Magnuson J."/>
            <person name="Spatafora J.W."/>
            <person name="Nagy L.G."/>
            <person name="Henrissat B."/>
            <person name="Grigoriev I.V."/>
            <person name="Yang Z.L."/>
            <person name="Xu J."/>
            <person name="Martin F.M."/>
        </authorList>
    </citation>
    <scope>NUCLEOTIDE SEQUENCE</scope>
    <source>
        <strain evidence="4">KKN 215</strain>
    </source>
</reference>
<feature type="transmembrane region" description="Helical" evidence="2">
    <location>
        <begin position="20"/>
        <end position="41"/>
    </location>
</feature>
<feature type="transmembrane region" description="Helical" evidence="2">
    <location>
        <begin position="97"/>
        <end position="114"/>
    </location>
</feature>
<comment type="caution">
    <text evidence="4">The sequence shown here is derived from an EMBL/GenBank/DDBJ whole genome shotgun (WGS) entry which is preliminary data.</text>
</comment>
<evidence type="ECO:0000313" key="5">
    <source>
        <dbReference type="Proteomes" id="UP000813824"/>
    </source>
</evidence>
<protein>
    <recommendedName>
        <fullName evidence="3">DUF6534 domain-containing protein</fullName>
    </recommendedName>
</protein>
<organism evidence="4 5">
    <name type="scientific">Cristinia sonorae</name>
    <dbReference type="NCBI Taxonomy" id="1940300"/>
    <lineage>
        <taxon>Eukaryota</taxon>
        <taxon>Fungi</taxon>
        <taxon>Dikarya</taxon>
        <taxon>Basidiomycota</taxon>
        <taxon>Agaricomycotina</taxon>
        <taxon>Agaricomycetes</taxon>
        <taxon>Agaricomycetidae</taxon>
        <taxon>Agaricales</taxon>
        <taxon>Pleurotineae</taxon>
        <taxon>Stephanosporaceae</taxon>
        <taxon>Cristinia</taxon>
    </lineage>
</organism>
<keyword evidence="2" id="KW-0812">Transmembrane</keyword>
<evidence type="ECO:0000313" key="4">
    <source>
        <dbReference type="EMBL" id="KAH8100382.1"/>
    </source>
</evidence>
<dbReference type="PANTHER" id="PTHR40465:SF1">
    <property type="entry name" value="DUF6534 DOMAIN-CONTAINING PROTEIN"/>
    <property type="match status" value="1"/>
</dbReference>
<proteinExistence type="predicted"/>
<gene>
    <name evidence="4" type="ORF">BXZ70DRAFT_1024285</name>
</gene>
<keyword evidence="2" id="KW-1133">Transmembrane helix</keyword>
<dbReference type="InterPro" id="IPR045339">
    <property type="entry name" value="DUF6534"/>
</dbReference>
<evidence type="ECO:0000256" key="1">
    <source>
        <dbReference type="SAM" id="MobiDB-lite"/>
    </source>
</evidence>
<evidence type="ECO:0000256" key="2">
    <source>
        <dbReference type="SAM" id="Phobius"/>
    </source>
</evidence>
<dbReference type="Pfam" id="PF20152">
    <property type="entry name" value="DUF6534"/>
    <property type="match status" value="1"/>
</dbReference>
<feature type="region of interest" description="Disordered" evidence="1">
    <location>
        <begin position="347"/>
        <end position="384"/>
    </location>
</feature>
<evidence type="ECO:0000259" key="3">
    <source>
        <dbReference type="Pfam" id="PF20152"/>
    </source>
</evidence>
<dbReference type="Proteomes" id="UP000813824">
    <property type="component" value="Unassembled WGS sequence"/>
</dbReference>